<dbReference type="EMBL" id="CM023488">
    <property type="protein sequence ID" value="KAH6925021.1"/>
    <property type="molecule type" value="Genomic_DNA"/>
</dbReference>
<reference evidence="1" key="1">
    <citation type="submission" date="2020-05" db="EMBL/GenBank/DDBJ databases">
        <title>Large-scale comparative analyses of tick genomes elucidate their genetic diversity and vector capacities.</title>
        <authorList>
            <person name="Jia N."/>
            <person name="Wang J."/>
            <person name="Shi W."/>
            <person name="Du L."/>
            <person name="Sun Y."/>
            <person name="Zhan W."/>
            <person name="Jiang J."/>
            <person name="Wang Q."/>
            <person name="Zhang B."/>
            <person name="Ji P."/>
            <person name="Sakyi L.B."/>
            <person name="Cui X."/>
            <person name="Yuan T."/>
            <person name="Jiang B."/>
            <person name="Yang W."/>
            <person name="Lam T.T.-Y."/>
            <person name="Chang Q."/>
            <person name="Ding S."/>
            <person name="Wang X."/>
            <person name="Zhu J."/>
            <person name="Ruan X."/>
            <person name="Zhao L."/>
            <person name="Wei J."/>
            <person name="Que T."/>
            <person name="Du C."/>
            <person name="Cheng J."/>
            <person name="Dai P."/>
            <person name="Han X."/>
            <person name="Huang E."/>
            <person name="Gao Y."/>
            <person name="Liu J."/>
            <person name="Shao H."/>
            <person name="Ye R."/>
            <person name="Li L."/>
            <person name="Wei W."/>
            <person name="Wang X."/>
            <person name="Wang C."/>
            <person name="Yang T."/>
            <person name="Huo Q."/>
            <person name="Li W."/>
            <person name="Guo W."/>
            <person name="Chen H."/>
            <person name="Zhou L."/>
            <person name="Ni X."/>
            <person name="Tian J."/>
            <person name="Zhou Y."/>
            <person name="Sheng Y."/>
            <person name="Liu T."/>
            <person name="Pan Y."/>
            <person name="Xia L."/>
            <person name="Li J."/>
            <person name="Zhao F."/>
            <person name="Cao W."/>
        </authorList>
    </citation>
    <scope>NUCLEOTIDE SEQUENCE</scope>
    <source>
        <strain evidence="1">Hyas-2018</strain>
    </source>
</reference>
<accession>A0ACB7RQR6</accession>
<proteinExistence type="predicted"/>
<dbReference type="Proteomes" id="UP000821845">
    <property type="component" value="Chromosome 8"/>
</dbReference>
<evidence type="ECO:0000313" key="2">
    <source>
        <dbReference type="Proteomes" id="UP000821845"/>
    </source>
</evidence>
<comment type="caution">
    <text evidence="1">The sequence shown here is derived from an EMBL/GenBank/DDBJ whole genome shotgun (WGS) entry which is preliminary data.</text>
</comment>
<evidence type="ECO:0000313" key="1">
    <source>
        <dbReference type="EMBL" id="KAH6925021.1"/>
    </source>
</evidence>
<keyword evidence="2" id="KW-1185">Reference proteome</keyword>
<protein>
    <submittedName>
        <fullName evidence="1">Uncharacterized protein</fullName>
    </submittedName>
</protein>
<name>A0ACB7RQR6_HYAAI</name>
<gene>
    <name evidence="1" type="ORF">HPB50_027173</name>
</gene>
<sequence length="342" mass="38610">MWLSDFEAHDAAAPIWPQNKTTVMESDDYVQMSTAGGSGAPSDRMAARQNKQLIVKVGTVTMVLLIIIDATLLYLWLTSKPTKFHKTVTKTVDSARRLFVPGLYLEDAEDSYLLLEEISPYDLSLRDLRYRQRLCKTTGCLWIRDYLRSGASRSSRAQSQRRSQPLPCDDFHEHVCGSRQQSIYEDGVARLMDAVRARLLGAHNGTAGNGSEVAKDASKRKRVKRHARLLQRCLDGATIITEDDVTSYLPHKFPMKFVAIFLARPLVEQAYHRLHHQPQVQACLRFVEDVSRKRTTDAARTALSNAVDSLDDTMVHFVWEAGQARLSLSESNSVRPNLEFST</sequence>
<organism evidence="1 2">
    <name type="scientific">Hyalomma asiaticum</name>
    <name type="common">Tick</name>
    <dbReference type="NCBI Taxonomy" id="266040"/>
    <lineage>
        <taxon>Eukaryota</taxon>
        <taxon>Metazoa</taxon>
        <taxon>Ecdysozoa</taxon>
        <taxon>Arthropoda</taxon>
        <taxon>Chelicerata</taxon>
        <taxon>Arachnida</taxon>
        <taxon>Acari</taxon>
        <taxon>Parasitiformes</taxon>
        <taxon>Ixodida</taxon>
        <taxon>Ixodoidea</taxon>
        <taxon>Ixodidae</taxon>
        <taxon>Hyalomminae</taxon>
        <taxon>Hyalomma</taxon>
    </lineage>
</organism>